<dbReference type="EMBL" id="ML737198">
    <property type="protein sequence ID" value="KAE8336274.1"/>
    <property type="molecule type" value="Genomic_DNA"/>
</dbReference>
<gene>
    <name evidence="1" type="ORF">BDV24DRAFT_142199</name>
</gene>
<organism evidence="1">
    <name type="scientific">Aspergillus arachidicola</name>
    <dbReference type="NCBI Taxonomy" id="656916"/>
    <lineage>
        <taxon>Eukaryota</taxon>
        <taxon>Fungi</taxon>
        <taxon>Dikarya</taxon>
        <taxon>Ascomycota</taxon>
        <taxon>Pezizomycotina</taxon>
        <taxon>Eurotiomycetes</taxon>
        <taxon>Eurotiomycetidae</taxon>
        <taxon>Eurotiales</taxon>
        <taxon>Aspergillaceae</taxon>
        <taxon>Aspergillus</taxon>
        <taxon>Aspergillus subgen. Circumdati</taxon>
    </lineage>
</organism>
<evidence type="ECO:0000313" key="1">
    <source>
        <dbReference type="EMBL" id="KAE8336274.1"/>
    </source>
</evidence>
<protein>
    <submittedName>
        <fullName evidence="1">Uncharacterized protein</fullName>
    </submittedName>
</protein>
<proteinExistence type="predicted"/>
<dbReference type="AlphaFoldDB" id="A0A5N6XSX7"/>
<name>A0A5N6XSX7_9EURO</name>
<reference evidence="1" key="1">
    <citation type="submission" date="2019-04" db="EMBL/GenBank/DDBJ databases">
        <title>Friends and foes A comparative genomics study of 23 Aspergillus species from section Flavi.</title>
        <authorList>
            <consortium name="DOE Joint Genome Institute"/>
            <person name="Kjaerbolling I."/>
            <person name="Vesth T."/>
            <person name="Frisvad J.C."/>
            <person name="Nybo J.L."/>
            <person name="Theobald S."/>
            <person name="Kildgaard S."/>
            <person name="Isbrandt T."/>
            <person name="Kuo A."/>
            <person name="Sato A."/>
            <person name="Lyhne E.K."/>
            <person name="Kogle M.E."/>
            <person name="Wiebenga A."/>
            <person name="Kun R.S."/>
            <person name="Lubbers R.J."/>
            <person name="Makela M.R."/>
            <person name="Barry K."/>
            <person name="Chovatia M."/>
            <person name="Clum A."/>
            <person name="Daum C."/>
            <person name="Haridas S."/>
            <person name="He G."/>
            <person name="LaButti K."/>
            <person name="Lipzen A."/>
            <person name="Mondo S."/>
            <person name="Riley R."/>
            <person name="Salamov A."/>
            <person name="Simmons B.A."/>
            <person name="Magnuson J.K."/>
            <person name="Henrissat B."/>
            <person name="Mortensen U.H."/>
            <person name="Larsen T.O."/>
            <person name="Devries R.P."/>
            <person name="Grigoriev I.V."/>
            <person name="Machida M."/>
            <person name="Baker S.E."/>
            <person name="Andersen M.R."/>
        </authorList>
    </citation>
    <scope>NUCLEOTIDE SEQUENCE</scope>
    <source>
        <strain evidence="1">CBS 117612</strain>
    </source>
</reference>
<sequence length="53" mass="6103">MYVKPSVPGILSYLCSFSKLLGIFLSTYGVPSTYEIRHSVLQCHQQRTRRRQG</sequence>
<dbReference type="Proteomes" id="UP000325558">
    <property type="component" value="Unassembled WGS sequence"/>
</dbReference>
<accession>A0A5N6XSX7</accession>